<organism evidence="4 5">
    <name type="scientific">Alicyclobacillus cycloheptanicus</name>
    <dbReference type="NCBI Taxonomy" id="1457"/>
    <lineage>
        <taxon>Bacteria</taxon>
        <taxon>Bacillati</taxon>
        <taxon>Bacillota</taxon>
        <taxon>Bacilli</taxon>
        <taxon>Bacillales</taxon>
        <taxon>Alicyclobacillaceae</taxon>
        <taxon>Alicyclobacillus</taxon>
    </lineage>
</organism>
<dbReference type="InterPro" id="IPR003593">
    <property type="entry name" value="AAA+_ATPase"/>
</dbReference>
<keyword evidence="5" id="KW-1185">Reference proteome</keyword>
<keyword evidence="2" id="KW-0067">ATP-binding</keyword>
<dbReference type="PROSITE" id="PS50893">
    <property type="entry name" value="ABC_TRANSPORTER_2"/>
    <property type="match status" value="1"/>
</dbReference>
<dbReference type="PANTHER" id="PTHR43790">
    <property type="entry name" value="CARBOHYDRATE TRANSPORT ATP-BINDING PROTEIN MG119-RELATED"/>
    <property type="match status" value="1"/>
</dbReference>
<keyword evidence="4" id="KW-0813">Transport</keyword>
<feature type="domain" description="ABC transporter" evidence="3">
    <location>
        <begin position="5"/>
        <end position="247"/>
    </location>
</feature>
<dbReference type="Pfam" id="PF00005">
    <property type="entry name" value="ABC_tran"/>
    <property type="match status" value="1"/>
</dbReference>
<dbReference type="Gene3D" id="3.40.50.300">
    <property type="entry name" value="P-loop containing nucleotide triphosphate hydrolases"/>
    <property type="match status" value="1"/>
</dbReference>
<comment type="caution">
    <text evidence="4">The sequence shown here is derived from an EMBL/GenBank/DDBJ whole genome shotgun (WGS) entry which is preliminary data.</text>
</comment>
<dbReference type="EMBL" id="JAUSTP010000012">
    <property type="protein sequence ID" value="MDQ0189897.1"/>
    <property type="molecule type" value="Genomic_DNA"/>
</dbReference>
<dbReference type="SUPFAM" id="SSF52540">
    <property type="entry name" value="P-loop containing nucleoside triphosphate hydrolases"/>
    <property type="match status" value="1"/>
</dbReference>
<dbReference type="InterPro" id="IPR050107">
    <property type="entry name" value="ABC_carbohydrate_import_ATPase"/>
</dbReference>
<dbReference type="SMART" id="SM00382">
    <property type="entry name" value="AAA"/>
    <property type="match status" value="1"/>
</dbReference>
<reference evidence="4 5" key="1">
    <citation type="submission" date="2023-07" db="EMBL/GenBank/DDBJ databases">
        <title>Genomic Encyclopedia of Type Strains, Phase IV (KMG-IV): sequencing the most valuable type-strain genomes for metagenomic binning, comparative biology and taxonomic classification.</title>
        <authorList>
            <person name="Goeker M."/>
        </authorList>
    </citation>
    <scope>NUCLEOTIDE SEQUENCE [LARGE SCALE GENOMIC DNA]</scope>
    <source>
        <strain evidence="4 5">DSM 4006</strain>
    </source>
</reference>
<accession>A0ABT9XHV9</accession>
<evidence type="ECO:0000313" key="4">
    <source>
        <dbReference type="EMBL" id="MDQ0189897.1"/>
    </source>
</evidence>
<evidence type="ECO:0000313" key="5">
    <source>
        <dbReference type="Proteomes" id="UP001232973"/>
    </source>
</evidence>
<sequence>MEPTLKVRGVSKNYGKIVALDNVDFEIYPGEVVGLVGDNGAGKSTLIKILSGAIQPDSGTIELDGRTVAFHSPADSRQLGVETVYQDLALAPHLNIEENIFLGRERLRSGWTRIFGAVDKTFMAQEAQRYLDSLHVHVPSLKVPVAELSGGQRQAVAVARAAAWGKKLVILDEPTNHLGVEEVDMVLKLIRNVSAQGIPVIFISHTLPHVLEVTDRIEVMRLGKKVASLKTAEANLNEVVSWITGSKEEAS</sequence>
<evidence type="ECO:0000256" key="2">
    <source>
        <dbReference type="ARBA" id="ARBA00022840"/>
    </source>
</evidence>
<gene>
    <name evidence="4" type="ORF">J2S03_001760</name>
</gene>
<evidence type="ECO:0000256" key="1">
    <source>
        <dbReference type="ARBA" id="ARBA00022741"/>
    </source>
</evidence>
<proteinExistence type="predicted"/>
<dbReference type="Proteomes" id="UP001232973">
    <property type="component" value="Unassembled WGS sequence"/>
</dbReference>
<name>A0ABT9XHV9_9BACL</name>
<evidence type="ECO:0000259" key="3">
    <source>
        <dbReference type="PROSITE" id="PS50893"/>
    </source>
</evidence>
<dbReference type="CDD" id="cd03216">
    <property type="entry name" value="ABC_Carb_Monos_I"/>
    <property type="match status" value="1"/>
</dbReference>
<dbReference type="InterPro" id="IPR027417">
    <property type="entry name" value="P-loop_NTPase"/>
</dbReference>
<dbReference type="PROSITE" id="PS00211">
    <property type="entry name" value="ABC_TRANSPORTER_1"/>
    <property type="match status" value="1"/>
</dbReference>
<dbReference type="RefSeq" id="WP_274456990.1">
    <property type="nucleotide sequence ID" value="NZ_CP067097.1"/>
</dbReference>
<dbReference type="InterPro" id="IPR017871">
    <property type="entry name" value="ABC_transporter-like_CS"/>
</dbReference>
<keyword evidence="1" id="KW-0547">Nucleotide-binding</keyword>
<keyword evidence="4" id="KW-0762">Sugar transport</keyword>
<dbReference type="PANTHER" id="PTHR43790:SF8">
    <property type="entry name" value="SUGAR ABC TRANSPORTER ATP-BINDING PROTEIN"/>
    <property type="match status" value="1"/>
</dbReference>
<dbReference type="InterPro" id="IPR003439">
    <property type="entry name" value="ABC_transporter-like_ATP-bd"/>
</dbReference>
<protein>
    <submittedName>
        <fullName evidence="4">ABC-type sugar transport system ATPase subunit</fullName>
    </submittedName>
</protein>